<keyword evidence="2" id="KW-1185">Reference proteome</keyword>
<gene>
    <name evidence="1" type="ORF">E2493_17175</name>
</gene>
<comment type="caution">
    <text evidence="1">The sequence shown here is derived from an EMBL/GenBank/DDBJ whole genome shotgun (WGS) entry which is preliminary data.</text>
</comment>
<dbReference type="EMBL" id="SPDV01000041">
    <property type="protein sequence ID" value="TFI57026.1"/>
    <property type="molecule type" value="Genomic_DNA"/>
</dbReference>
<organism evidence="1 2">
    <name type="scientific">Sphingomonas parva</name>
    <dbReference type="NCBI Taxonomy" id="2555898"/>
    <lineage>
        <taxon>Bacteria</taxon>
        <taxon>Pseudomonadati</taxon>
        <taxon>Pseudomonadota</taxon>
        <taxon>Alphaproteobacteria</taxon>
        <taxon>Sphingomonadales</taxon>
        <taxon>Sphingomonadaceae</taxon>
        <taxon>Sphingomonas</taxon>
    </lineage>
</organism>
<evidence type="ECO:0000313" key="2">
    <source>
        <dbReference type="Proteomes" id="UP000298213"/>
    </source>
</evidence>
<proteinExistence type="predicted"/>
<protein>
    <recommendedName>
        <fullName evidence="3">Tetratricopeptide repeat protein</fullName>
    </recommendedName>
</protein>
<dbReference type="RefSeq" id="WP_135089300.1">
    <property type="nucleotide sequence ID" value="NZ_SPDV01000041.1"/>
</dbReference>
<accession>A0A4Y8ZRI8</accession>
<name>A0A4Y8ZRI8_9SPHN</name>
<evidence type="ECO:0008006" key="3">
    <source>
        <dbReference type="Google" id="ProtNLM"/>
    </source>
</evidence>
<reference evidence="1 2" key="1">
    <citation type="submission" date="2019-03" db="EMBL/GenBank/DDBJ databases">
        <title>Genome sequence of Sphingomonas sp. 17J27-24.</title>
        <authorList>
            <person name="Kim M."/>
            <person name="Maeng S."/>
            <person name="Sathiyaraj S."/>
        </authorList>
    </citation>
    <scope>NUCLEOTIDE SEQUENCE [LARGE SCALE GENOMIC DNA]</scope>
    <source>
        <strain evidence="1 2">17J27-24</strain>
    </source>
</reference>
<dbReference type="AlphaFoldDB" id="A0A4Y8ZRI8"/>
<dbReference type="OrthoDB" id="9554384at2"/>
<dbReference type="SUPFAM" id="SSF48452">
    <property type="entry name" value="TPR-like"/>
    <property type="match status" value="1"/>
</dbReference>
<sequence length="756" mass="80121">MTYGRERDRRRTITRHAVPPKASLVSPSNLAALRIALERQGPPGTLLVADLWLGAWQGQSLARQFAAQLGLPEPDAVQPLAAPNLRPGATPDYSDTVARVVDAETSGDRLVTAALDNALRLIEAADAEREPAVFVIILPAVDSPGWEREDLLLARFLAEAARDGPHRLVLASFGGGQAPPGWELTPLPARPLPPPPPRPPELLARIPGPISPADAATLAPDARPDEGMLLRGGALLVEPAARQGATPAGAHRAIAAASDGWLRAYALLRHGPTANDVPFLCAEAAQRFAEGGYGIARRLLEAARSAASGVVTPAAVELQLQGMRIALMDFEAAAAAADPDPRLPTALRGVLLQCKAWGLVMTGEAEQAEPRFSAAIELLKSEVPERQFLYLLNIAALNRLRLGRIDDALALECAIEQSLAGLERPDWHLVYINCLNLSRLYRRLGDVERAAAYVDTAFAGTLGLRSVSDLVYRNVCRAQIDCQAARREEAFLGWLRAALHWAAGEVPEALAPRVARAILGAPSAPAPERLAEAVAAALLRQLGAAAKAAGIDEWQEGGEPGRPPVFTGAPDLPPGAIAAGASGWGVLASSAPLAPACRGPEFDRLGAALGGYIGRCAPEAAGAPTYGIDTRGGTELPRTAAELLESGCRYEASSFVFDGRRLTLTDPERRRLRLSRRVRLGDGLDRIARTPHGFEARFKRYRPPYPLDTAALRLLDRIDGGSTVAEVAIDGADLGEQALALLDALEAAAVIKVELG</sequence>
<dbReference type="Proteomes" id="UP000298213">
    <property type="component" value="Unassembled WGS sequence"/>
</dbReference>
<evidence type="ECO:0000313" key="1">
    <source>
        <dbReference type="EMBL" id="TFI57026.1"/>
    </source>
</evidence>
<dbReference type="InterPro" id="IPR011990">
    <property type="entry name" value="TPR-like_helical_dom_sf"/>
</dbReference>